<evidence type="ECO:0000313" key="4">
    <source>
        <dbReference type="EMBL" id="EWT07204.1"/>
    </source>
</evidence>
<dbReference type="GO" id="GO:0010181">
    <property type="term" value="F:FMN binding"/>
    <property type="evidence" value="ECO:0007669"/>
    <property type="project" value="InterPro"/>
</dbReference>
<dbReference type="RefSeq" id="WP_034713787.1">
    <property type="nucleotide sequence ID" value="NZ_AWQS01000018.1"/>
</dbReference>
<feature type="domain" description="FMN-binding" evidence="3">
    <location>
        <begin position="89"/>
        <end position="166"/>
    </location>
</feature>
<evidence type="ECO:0000259" key="3">
    <source>
        <dbReference type="SMART" id="SM00900"/>
    </source>
</evidence>
<dbReference type="Gene3D" id="3.90.1010.20">
    <property type="match status" value="1"/>
</dbReference>
<comment type="caution">
    <text evidence="4">The sequence shown here is derived from an EMBL/GenBank/DDBJ whole genome shotgun (WGS) entry which is preliminary data.</text>
</comment>
<gene>
    <name evidence="4" type="ORF">N864_09705</name>
</gene>
<dbReference type="GO" id="GO:0016020">
    <property type="term" value="C:membrane"/>
    <property type="evidence" value="ECO:0007669"/>
    <property type="project" value="InterPro"/>
</dbReference>
<dbReference type="Proteomes" id="UP000019494">
    <property type="component" value="Unassembled WGS sequence"/>
</dbReference>
<sequence>MRRATTAAMALAGSAAIGAAWVSGLHPAPTVALGPQAGTTQSGPAQPGPTTSGPTGRTTAKGKRPAHQGGTKSAAPRSGSVDGPAVDTQYGAVQVRVIYSGKHITNVVPLHLTDSSGRSVAISADAAPVLRQEALAAQSAHIDVVSGATYTSEAYQQSLQAAIDAAHLA</sequence>
<dbReference type="Pfam" id="PF04205">
    <property type="entry name" value="FMN_bind"/>
    <property type="match status" value="1"/>
</dbReference>
<evidence type="ECO:0000256" key="1">
    <source>
        <dbReference type="SAM" id="MobiDB-lite"/>
    </source>
</evidence>
<feature type="region of interest" description="Disordered" evidence="1">
    <location>
        <begin position="32"/>
        <end position="86"/>
    </location>
</feature>
<dbReference type="OrthoDB" id="8099475at2"/>
<organism evidence="4 5">
    <name type="scientific">Intrasporangium chromatireducens Q5-1</name>
    <dbReference type="NCBI Taxonomy" id="584657"/>
    <lineage>
        <taxon>Bacteria</taxon>
        <taxon>Bacillati</taxon>
        <taxon>Actinomycetota</taxon>
        <taxon>Actinomycetes</taxon>
        <taxon>Micrococcales</taxon>
        <taxon>Intrasporangiaceae</taxon>
        <taxon>Intrasporangium</taxon>
    </lineage>
</organism>
<feature type="signal peptide" evidence="2">
    <location>
        <begin position="1"/>
        <end position="19"/>
    </location>
</feature>
<keyword evidence="2" id="KW-0732">Signal</keyword>
<evidence type="ECO:0000313" key="5">
    <source>
        <dbReference type="Proteomes" id="UP000019494"/>
    </source>
</evidence>
<feature type="chain" id="PRO_5038827459" description="FMN-binding domain-containing protein" evidence="2">
    <location>
        <begin position="20"/>
        <end position="169"/>
    </location>
</feature>
<dbReference type="InterPro" id="IPR007329">
    <property type="entry name" value="FMN-bd"/>
</dbReference>
<feature type="compositionally biased region" description="Low complexity" evidence="1">
    <location>
        <begin position="43"/>
        <end position="59"/>
    </location>
</feature>
<dbReference type="AlphaFoldDB" id="W9GTJ8"/>
<name>W9GTJ8_9MICO</name>
<reference evidence="5" key="1">
    <citation type="submission" date="2013-08" db="EMBL/GenBank/DDBJ databases">
        <title>Intrasporangium oryzae NRRL B-24470.</title>
        <authorList>
            <person name="Liu H."/>
            <person name="Wang G."/>
        </authorList>
    </citation>
    <scope>NUCLEOTIDE SEQUENCE [LARGE SCALE GENOMIC DNA]</scope>
    <source>
        <strain evidence="5">Q5-1</strain>
    </source>
</reference>
<protein>
    <recommendedName>
        <fullName evidence="3">FMN-binding domain-containing protein</fullName>
    </recommendedName>
</protein>
<proteinExistence type="predicted"/>
<accession>W9GTJ8</accession>
<keyword evidence="5" id="KW-1185">Reference proteome</keyword>
<dbReference type="SMART" id="SM00900">
    <property type="entry name" value="FMN_bind"/>
    <property type="match status" value="1"/>
</dbReference>
<dbReference type="PATRIC" id="fig|584657.3.peg.818"/>
<dbReference type="EMBL" id="AWQS01000018">
    <property type="protein sequence ID" value="EWT07204.1"/>
    <property type="molecule type" value="Genomic_DNA"/>
</dbReference>
<evidence type="ECO:0000256" key="2">
    <source>
        <dbReference type="SAM" id="SignalP"/>
    </source>
</evidence>